<organism evidence="1 2">
    <name type="scientific">Nephila pilipes</name>
    <name type="common">Giant wood spider</name>
    <name type="synonym">Nephila maculata</name>
    <dbReference type="NCBI Taxonomy" id="299642"/>
    <lineage>
        <taxon>Eukaryota</taxon>
        <taxon>Metazoa</taxon>
        <taxon>Ecdysozoa</taxon>
        <taxon>Arthropoda</taxon>
        <taxon>Chelicerata</taxon>
        <taxon>Arachnida</taxon>
        <taxon>Araneae</taxon>
        <taxon>Araneomorphae</taxon>
        <taxon>Entelegynae</taxon>
        <taxon>Araneoidea</taxon>
        <taxon>Nephilidae</taxon>
        <taxon>Nephila</taxon>
    </lineage>
</organism>
<name>A0A8X6UP03_NEPPI</name>
<comment type="caution">
    <text evidence="1">The sequence shown here is derived from an EMBL/GenBank/DDBJ whole genome shotgun (WGS) entry which is preliminary data.</text>
</comment>
<protein>
    <submittedName>
        <fullName evidence="1">Uncharacterized protein</fullName>
    </submittedName>
</protein>
<evidence type="ECO:0000313" key="2">
    <source>
        <dbReference type="Proteomes" id="UP000887013"/>
    </source>
</evidence>
<proteinExistence type="predicted"/>
<dbReference type="AlphaFoldDB" id="A0A8X6UP03"/>
<evidence type="ECO:0000313" key="1">
    <source>
        <dbReference type="EMBL" id="GFU29084.1"/>
    </source>
</evidence>
<dbReference type="EMBL" id="BMAW01129143">
    <property type="protein sequence ID" value="GFU29084.1"/>
    <property type="molecule type" value="Genomic_DNA"/>
</dbReference>
<accession>A0A8X6UP03</accession>
<reference evidence="1" key="1">
    <citation type="submission" date="2020-08" db="EMBL/GenBank/DDBJ databases">
        <title>Multicomponent nature underlies the extraordinary mechanical properties of spider dragline silk.</title>
        <authorList>
            <person name="Kono N."/>
            <person name="Nakamura H."/>
            <person name="Mori M."/>
            <person name="Yoshida Y."/>
            <person name="Ohtoshi R."/>
            <person name="Malay A.D."/>
            <person name="Moran D.A.P."/>
            <person name="Tomita M."/>
            <person name="Numata K."/>
            <person name="Arakawa K."/>
        </authorList>
    </citation>
    <scope>NUCLEOTIDE SEQUENCE</scope>
</reference>
<dbReference type="Proteomes" id="UP000887013">
    <property type="component" value="Unassembled WGS sequence"/>
</dbReference>
<sequence>MKRNIHTSRIRARNLILDLSIVNTFADFVYLSEEKASLRGIQHPSKIPQGNRSQTISLSCSLYTNSRERGLEVNTGFLMLEGRYDDITPQKNAI</sequence>
<keyword evidence="2" id="KW-1185">Reference proteome</keyword>
<gene>
    <name evidence="1" type="ORF">NPIL_126761</name>
</gene>